<feature type="domain" description="HNH nuclease" evidence="1">
    <location>
        <begin position="208"/>
        <end position="259"/>
    </location>
</feature>
<proteinExistence type="predicted"/>
<comment type="caution">
    <text evidence="2">The sequence shown here is derived from an EMBL/GenBank/DDBJ whole genome shotgun (WGS) entry which is preliminary data.</text>
</comment>
<gene>
    <name evidence="2" type="ORF">C9J01_19150</name>
</gene>
<dbReference type="RefSeq" id="WP_107299741.1">
    <property type="nucleotide sequence ID" value="NZ_PYMB01000011.1"/>
</dbReference>
<sequence>MNYKTLYEKELSNPDTNFFILDTKGSGVKHDDADFIKYSWRTNKFGLVNVGDLFIYRRPGKASETGKFYFFGAGKIETIASAFDTKGEVDDEKRVNGAITKPLPFVNDIHPEDLEDFDWHFKDRKPDTWMYFFNQYGMNKIDREDFIALMDIAEDGIDSDYDNTAATEALQDIQNENYHAEDEKSAAARRSKQSVFSNKVKNNYGNTCALCGIQTKSFLIGSHIIPWAKRKDIRLDPSNGISLCVMHDKLFDSGYITLNADLKVVVSDAVNQDPSLQAITELIKGKKLRKPKKSPPKKEYLDYHREKVFEKFLNK</sequence>
<organism evidence="2 3">
    <name type="scientific">Photobacterium rosenbergii</name>
    <dbReference type="NCBI Taxonomy" id="294936"/>
    <lineage>
        <taxon>Bacteria</taxon>
        <taxon>Pseudomonadati</taxon>
        <taxon>Pseudomonadota</taxon>
        <taxon>Gammaproteobacteria</taxon>
        <taxon>Vibrionales</taxon>
        <taxon>Vibrionaceae</taxon>
        <taxon>Photobacterium</taxon>
    </lineage>
</organism>
<evidence type="ECO:0000259" key="1">
    <source>
        <dbReference type="Pfam" id="PF13391"/>
    </source>
</evidence>
<dbReference type="Proteomes" id="UP000241346">
    <property type="component" value="Unassembled WGS sequence"/>
</dbReference>
<dbReference type="EMBL" id="PYMB01000011">
    <property type="protein sequence ID" value="PSW10327.1"/>
    <property type="molecule type" value="Genomic_DNA"/>
</dbReference>
<keyword evidence="2" id="KW-0540">Nuclease</keyword>
<reference evidence="2 3" key="1">
    <citation type="submission" date="2018-03" db="EMBL/GenBank/DDBJ databases">
        <title>Whole genome sequencing of Histamine producing bacteria.</title>
        <authorList>
            <person name="Butler K."/>
        </authorList>
    </citation>
    <scope>NUCLEOTIDE SEQUENCE [LARGE SCALE GENOMIC DNA]</scope>
    <source>
        <strain evidence="2 3">DSM 19138</strain>
    </source>
</reference>
<dbReference type="GO" id="GO:0004519">
    <property type="term" value="F:endonuclease activity"/>
    <property type="evidence" value="ECO:0007669"/>
    <property type="project" value="UniProtKB-KW"/>
</dbReference>
<keyword evidence="2" id="KW-0378">Hydrolase</keyword>
<dbReference type="OrthoDB" id="529575at2"/>
<accession>A0A2T3N9X9</accession>
<name>A0A2T3N9X9_9GAMM</name>
<protein>
    <submittedName>
        <fullName evidence="2">HNH endonuclease</fullName>
    </submittedName>
</protein>
<dbReference type="AlphaFoldDB" id="A0A2T3N9X9"/>
<evidence type="ECO:0000313" key="3">
    <source>
        <dbReference type="Proteomes" id="UP000241346"/>
    </source>
</evidence>
<dbReference type="Pfam" id="PF13391">
    <property type="entry name" value="HNH_2"/>
    <property type="match status" value="1"/>
</dbReference>
<dbReference type="InterPro" id="IPR003615">
    <property type="entry name" value="HNH_nuc"/>
</dbReference>
<keyword evidence="2" id="KW-0255">Endonuclease</keyword>
<evidence type="ECO:0000313" key="2">
    <source>
        <dbReference type="EMBL" id="PSW10327.1"/>
    </source>
</evidence>